<reference evidence="3 4" key="1">
    <citation type="submission" date="2018-11" db="EMBL/GenBank/DDBJ databases">
        <title>Sequencing the genomes of 1000 actinobacteria strains.</title>
        <authorList>
            <person name="Klenk H.-P."/>
        </authorList>
    </citation>
    <scope>NUCLEOTIDE SEQUENCE [LARGE SCALE GENOMIC DNA]</scope>
    <source>
        <strain evidence="3 4">DSM 11294</strain>
    </source>
</reference>
<dbReference type="Proteomes" id="UP000280668">
    <property type="component" value="Unassembled WGS sequence"/>
</dbReference>
<evidence type="ECO:0000313" key="4">
    <source>
        <dbReference type="Proteomes" id="UP000280668"/>
    </source>
</evidence>
<protein>
    <submittedName>
        <fullName evidence="3">Mycothiol system anti-sigma-R factor</fullName>
    </submittedName>
</protein>
<dbReference type="RefSeq" id="WP_123304145.1">
    <property type="nucleotide sequence ID" value="NZ_RKHK01000001.1"/>
</dbReference>
<evidence type="ECO:0000256" key="1">
    <source>
        <dbReference type="SAM" id="MobiDB-lite"/>
    </source>
</evidence>
<evidence type="ECO:0000313" key="3">
    <source>
        <dbReference type="EMBL" id="ROR73764.1"/>
    </source>
</evidence>
<name>A0A3N2BFD8_9MICO</name>
<dbReference type="EMBL" id="RKHK01000001">
    <property type="protein sequence ID" value="ROR73764.1"/>
    <property type="molecule type" value="Genomic_DNA"/>
</dbReference>
<dbReference type="InterPro" id="IPR027383">
    <property type="entry name" value="Znf_put"/>
</dbReference>
<feature type="region of interest" description="Disordered" evidence="1">
    <location>
        <begin position="1"/>
        <end position="22"/>
    </location>
</feature>
<dbReference type="AlphaFoldDB" id="A0A3N2BFD8"/>
<keyword evidence="4" id="KW-1185">Reference proteome</keyword>
<gene>
    <name evidence="3" type="ORF">EDD31_2152</name>
</gene>
<dbReference type="InterPro" id="IPR024020">
    <property type="entry name" value="Anit_sigma_mycothiol_RsrA"/>
</dbReference>
<dbReference type="NCBIfam" id="TIGR03988">
    <property type="entry name" value="antisig_RsrA"/>
    <property type="match status" value="1"/>
</dbReference>
<organism evidence="3 4">
    <name type="scientific">Bogoriella caseilytica</name>
    <dbReference type="NCBI Taxonomy" id="56055"/>
    <lineage>
        <taxon>Bacteria</taxon>
        <taxon>Bacillati</taxon>
        <taxon>Actinomycetota</taxon>
        <taxon>Actinomycetes</taxon>
        <taxon>Micrococcales</taxon>
        <taxon>Bogoriellaceae</taxon>
        <taxon>Bogoriella</taxon>
    </lineage>
</organism>
<sequence>MTANPTPGGADDQLTERAEQAVRARAGEVGPCSCEELMEHLFEFLDAELEDSECHRLRRHAEECPTCHQAADAEQHIREIVRRSCAEVAPSSLRVRIRSQLTVLRVTDRKSP</sequence>
<dbReference type="Pfam" id="PF13490">
    <property type="entry name" value="zf-HC2"/>
    <property type="match status" value="1"/>
</dbReference>
<proteinExistence type="predicted"/>
<dbReference type="OrthoDB" id="3267840at2"/>
<comment type="caution">
    <text evidence="3">The sequence shown here is derived from an EMBL/GenBank/DDBJ whole genome shotgun (WGS) entry which is preliminary data.</text>
</comment>
<evidence type="ECO:0000259" key="2">
    <source>
        <dbReference type="Pfam" id="PF13490"/>
    </source>
</evidence>
<accession>A0A3N2BFD8</accession>
<feature type="domain" description="Putative zinc-finger" evidence="2">
    <location>
        <begin position="34"/>
        <end position="68"/>
    </location>
</feature>